<dbReference type="AlphaFoldDB" id="A0A8B6GFS8"/>
<reference evidence="1" key="1">
    <citation type="submission" date="2018-11" db="EMBL/GenBank/DDBJ databases">
        <authorList>
            <person name="Alioto T."/>
            <person name="Alioto T."/>
        </authorList>
    </citation>
    <scope>NUCLEOTIDE SEQUENCE</scope>
</reference>
<accession>A0A8B6GFS8</accession>
<dbReference type="OrthoDB" id="6102618at2759"/>
<organism evidence="1 2">
    <name type="scientific">Mytilus galloprovincialis</name>
    <name type="common">Mediterranean mussel</name>
    <dbReference type="NCBI Taxonomy" id="29158"/>
    <lineage>
        <taxon>Eukaryota</taxon>
        <taxon>Metazoa</taxon>
        <taxon>Spiralia</taxon>
        <taxon>Lophotrochozoa</taxon>
        <taxon>Mollusca</taxon>
        <taxon>Bivalvia</taxon>
        <taxon>Autobranchia</taxon>
        <taxon>Pteriomorphia</taxon>
        <taxon>Mytilida</taxon>
        <taxon>Mytiloidea</taxon>
        <taxon>Mytilidae</taxon>
        <taxon>Mytilinae</taxon>
        <taxon>Mytilus</taxon>
    </lineage>
</organism>
<dbReference type="Proteomes" id="UP000596742">
    <property type="component" value="Unassembled WGS sequence"/>
</dbReference>
<protein>
    <submittedName>
        <fullName evidence="1">Uncharacterized protein</fullName>
    </submittedName>
</protein>
<evidence type="ECO:0000313" key="1">
    <source>
        <dbReference type="EMBL" id="VDI63280.1"/>
    </source>
</evidence>
<dbReference type="EMBL" id="UYJE01008366">
    <property type="protein sequence ID" value="VDI63280.1"/>
    <property type="molecule type" value="Genomic_DNA"/>
</dbReference>
<gene>
    <name evidence="1" type="ORF">MGAL_10B022792</name>
</gene>
<name>A0A8B6GFS8_MYTGA</name>
<proteinExistence type="predicted"/>
<keyword evidence="2" id="KW-1185">Reference proteome</keyword>
<evidence type="ECO:0000313" key="2">
    <source>
        <dbReference type="Proteomes" id="UP000596742"/>
    </source>
</evidence>
<sequence length="374" mass="43763">METDNYSLEWNIRTLMVSLFQVAFSEIEANIMTGAQIVNVNVNEKTFNNRKDEIADNDECAAFYKSVRDAEYNKLVDAYAREKIIKEEKERRRITSEQEKEDSSEVISTNEDITDIDECAAFYKSVRDAEYNKLVEAYAREKIIKEERERNRITREQEQIISAKEITDDDECAAFYKSVRDAEYNKLVEAYARETIIKEERERNRITRERLDRRNASIDSIKELGTSVIRETVPNKRGCIQQIVNKVFKRSKSSTKDIKDNQLALKEELKLDLSTLDDYIEDDDIPDTSRTSDSEWFNISLSDTEETPRPHLRPFFSPVVEEIHVSTITSKTKESTIEIEVDFQSNTNSVFTSFRQWFCQLFCCHSKPDEDIDN</sequence>
<comment type="caution">
    <text evidence="1">The sequence shown here is derived from an EMBL/GenBank/DDBJ whole genome shotgun (WGS) entry which is preliminary data.</text>
</comment>